<feature type="domain" description="Integrase zinc-binding" evidence="1">
    <location>
        <begin position="12"/>
        <end position="64"/>
    </location>
</feature>
<name>A0A1U7XL99_NICSY</name>
<sequence length="112" mass="13212">MGRLCFPDLVGLRDKIMSEAHYLWYFIHPGSTKMYHYIKEVYWWSDMKKNIAEYVAQCPSCQKIAPYEALYGRMYRSLIGWFDVGESGLHGPDLIQQAIEKVKFIRERLLTA</sequence>
<dbReference type="AlphaFoldDB" id="A0A1U7XL99"/>
<reference evidence="3" key="2">
    <citation type="submission" date="2025-08" db="UniProtKB">
        <authorList>
            <consortium name="RefSeq"/>
        </authorList>
    </citation>
    <scope>IDENTIFICATION</scope>
    <source>
        <tissue evidence="3">Leaf</tissue>
    </source>
</reference>
<proteinExistence type="predicted"/>
<organism evidence="2 3">
    <name type="scientific">Nicotiana sylvestris</name>
    <name type="common">Wood tobacco</name>
    <name type="synonym">South American tobacco</name>
    <dbReference type="NCBI Taxonomy" id="4096"/>
    <lineage>
        <taxon>Eukaryota</taxon>
        <taxon>Viridiplantae</taxon>
        <taxon>Streptophyta</taxon>
        <taxon>Embryophyta</taxon>
        <taxon>Tracheophyta</taxon>
        <taxon>Spermatophyta</taxon>
        <taxon>Magnoliopsida</taxon>
        <taxon>eudicotyledons</taxon>
        <taxon>Gunneridae</taxon>
        <taxon>Pentapetalae</taxon>
        <taxon>asterids</taxon>
        <taxon>lamiids</taxon>
        <taxon>Solanales</taxon>
        <taxon>Solanaceae</taxon>
        <taxon>Nicotianoideae</taxon>
        <taxon>Nicotianeae</taxon>
        <taxon>Nicotiana</taxon>
    </lineage>
</organism>
<dbReference type="RefSeq" id="XP_009787270.1">
    <property type="nucleotide sequence ID" value="XM_009788968.1"/>
</dbReference>
<gene>
    <name evidence="3" type="primary">LOC104235247</name>
</gene>
<evidence type="ECO:0000259" key="1">
    <source>
        <dbReference type="Pfam" id="PF17921"/>
    </source>
</evidence>
<evidence type="ECO:0000313" key="2">
    <source>
        <dbReference type="Proteomes" id="UP000189701"/>
    </source>
</evidence>
<reference evidence="2" key="1">
    <citation type="journal article" date="2013" name="Genome Biol.">
        <title>Reference genomes and transcriptomes of Nicotiana sylvestris and Nicotiana tomentosiformis.</title>
        <authorList>
            <person name="Sierro N."/>
            <person name="Battey J.N."/>
            <person name="Ouadi S."/>
            <person name="Bovet L."/>
            <person name="Goepfert S."/>
            <person name="Bakaher N."/>
            <person name="Peitsch M.C."/>
            <person name="Ivanov N.V."/>
        </authorList>
    </citation>
    <scope>NUCLEOTIDE SEQUENCE [LARGE SCALE GENOMIC DNA]</scope>
</reference>
<dbReference type="Pfam" id="PF17921">
    <property type="entry name" value="Integrase_H2C2"/>
    <property type="match status" value="1"/>
</dbReference>
<dbReference type="Proteomes" id="UP000189701">
    <property type="component" value="Unplaced"/>
</dbReference>
<dbReference type="OrthoDB" id="1304586at2759"/>
<protein>
    <submittedName>
        <fullName evidence="3">Uncharacterized protein LOC104235247</fullName>
    </submittedName>
</protein>
<dbReference type="InterPro" id="IPR041588">
    <property type="entry name" value="Integrase_H2C2"/>
</dbReference>
<keyword evidence="2" id="KW-1185">Reference proteome</keyword>
<evidence type="ECO:0000313" key="3">
    <source>
        <dbReference type="RefSeq" id="XP_009787270.1"/>
    </source>
</evidence>
<accession>A0A1U7XL99</accession>
<dbReference type="eggNOG" id="KOG0017">
    <property type="taxonomic scope" value="Eukaryota"/>
</dbReference>
<dbReference type="Gene3D" id="1.10.340.70">
    <property type="match status" value="1"/>
</dbReference>